<reference evidence="2 3" key="1">
    <citation type="submission" date="2019-08" db="EMBL/GenBank/DDBJ databases">
        <authorList>
            <person name="Dhanesh K."/>
            <person name="Kumar G."/>
            <person name="Sasikala C."/>
            <person name="Venkata Ramana C."/>
        </authorList>
    </citation>
    <scope>NUCLEOTIDE SEQUENCE [LARGE SCALE GENOMIC DNA]</scope>
    <source>
        <strain evidence="2 3">JC645</strain>
    </source>
</reference>
<protein>
    <submittedName>
        <fullName evidence="2">PEP-CTERM sorting domain-containing protein</fullName>
    </submittedName>
</protein>
<proteinExistence type="predicted"/>
<name>A0A5M6DFB6_9BACT</name>
<dbReference type="AlphaFoldDB" id="A0A5M6DFB6"/>
<keyword evidence="3" id="KW-1185">Reference proteome</keyword>
<organism evidence="2 3">
    <name type="scientific">Roseiconus nitratireducens</name>
    <dbReference type="NCBI Taxonomy" id="2605748"/>
    <lineage>
        <taxon>Bacteria</taxon>
        <taxon>Pseudomonadati</taxon>
        <taxon>Planctomycetota</taxon>
        <taxon>Planctomycetia</taxon>
        <taxon>Pirellulales</taxon>
        <taxon>Pirellulaceae</taxon>
        <taxon>Roseiconus</taxon>
    </lineage>
</organism>
<evidence type="ECO:0000313" key="3">
    <source>
        <dbReference type="Proteomes" id="UP000324479"/>
    </source>
</evidence>
<dbReference type="EMBL" id="VWOX01000002">
    <property type="protein sequence ID" value="KAA5546261.1"/>
    <property type="molecule type" value="Genomic_DNA"/>
</dbReference>
<dbReference type="Proteomes" id="UP000324479">
    <property type="component" value="Unassembled WGS sequence"/>
</dbReference>
<accession>A0A5M6DFB6</accession>
<keyword evidence="1" id="KW-0732">Signal</keyword>
<dbReference type="RefSeq" id="WP_150075268.1">
    <property type="nucleotide sequence ID" value="NZ_VWOX01000002.1"/>
</dbReference>
<sequence>MKYFVSAVLATLAVGSIANAGAWTDNITYNGIVDEIQDNSVSLAVFDSGNDGIVNTGDIVAGILKWDLNNSAGGGDFDDFAISVFAAQVTNDGVLSSNTLLGGKDVYNFSLGAATATLDGLLPTLSNSVGGFSAGTVGVTLSGVGGTDPLTLGLVQSLGLIDSTYALDFEFGILPNTNNYFEAELADFNGDGVISNDGTEYPLGSVASGGVPAQTQIGSESGGFSVIRDFSGPGAGNYLLVDTADLAFTSRGPSQIWLTSSTTLNQPTQNQIDLGYVFADNAFVQLNAVPEPSSMCIWAAVGVAGMVSRRRRRV</sequence>
<evidence type="ECO:0000256" key="1">
    <source>
        <dbReference type="SAM" id="SignalP"/>
    </source>
</evidence>
<comment type="caution">
    <text evidence="2">The sequence shown here is derived from an EMBL/GenBank/DDBJ whole genome shotgun (WGS) entry which is preliminary data.</text>
</comment>
<feature type="signal peptide" evidence="1">
    <location>
        <begin position="1"/>
        <end position="20"/>
    </location>
</feature>
<feature type="chain" id="PRO_5024310750" evidence="1">
    <location>
        <begin position="21"/>
        <end position="314"/>
    </location>
</feature>
<gene>
    <name evidence="2" type="ORF">FYK55_05075</name>
</gene>
<evidence type="ECO:0000313" key="2">
    <source>
        <dbReference type="EMBL" id="KAA5546261.1"/>
    </source>
</evidence>